<sequence>MQRLCDMCEKKFGQKSDLFRHKKTIHERRKDYSCDKCKKKFGQKSYLHVHLKTVHEGQRDYACKKCEKKFGIKANLLTHLKTVHKKSQRLRMRPVSEEIRTEIEFAQTPKDSSQMSQRL</sequence>
<comment type="caution">
    <text evidence="7">The sequence shown here is derived from an EMBL/GenBank/DDBJ whole genome shotgun (WGS) entry which is preliminary data.</text>
</comment>
<dbReference type="SMART" id="SM00355">
    <property type="entry name" value="ZnF_C2H2"/>
    <property type="match status" value="3"/>
</dbReference>
<dbReference type="FunFam" id="3.30.160.60:FF:000446">
    <property type="entry name" value="Zinc finger protein"/>
    <property type="match status" value="1"/>
</dbReference>
<gene>
    <name evidence="7" type="ORF">TKK_002400</name>
</gene>
<dbReference type="Gene3D" id="3.30.160.60">
    <property type="entry name" value="Classic Zinc Finger"/>
    <property type="match status" value="3"/>
</dbReference>
<dbReference type="InterPro" id="IPR013087">
    <property type="entry name" value="Znf_C2H2_type"/>
</dbReference>
<evidence type="ECO:0000256" key="5">
    <source>
        <dbReference type="PROSITE-ProRule" id="PRU00042"/>
    </source>
</evidence>
<feature type="domain" description="C2H2-type" evidence="6">
    <location>
        <begin position="3"/>
        <end position="31"/>
    </location>
</feature>
<evidence type="ECO:0000313" key="8">
    <source>
        <dbReference type="Proteomes" id="UP001627154"/>
    </source>
</evidence>
<dbReference type="PROSITE" id="PS50157">
    <property type="entry name" value="ZINC_FINGER_C2H2_2"/>
    <property type="match status" value="3"/>
</dbReference>
<name>A0ABD2XKY1_9HYME</name>
<dbReference type="GO" id="GO:0008270">
    <property type="term" value="F:zinc ion binding"/>
    <property type="evidence" value="ECO:0007669"/>
    <property type="project" value="UniProtKB-KW"/>
</dbReference>
<dbReference type="InterPro" id="IPR036236">
    <property type="entry name" value="Znf_C2H2_sf"/>
</dbReference>
<dbReference type="GO" id="GO:0005634">
    <property type="term" value="C:nucleus"/>
    <property type="evidence" value="ECO:0007669"/>
    <property type="project" value="UniProtKB-ARBA"/>
</dbReference>
<dbReference type="PANTHER" id="PTHR23226:SF411">
    <property type="entry name" value="ZINC FINGER PROTEIN 235"/>
    <property type="match status" value="1"/>
</dbReference>
<keyword evidence="3 5" id="KW-0863">Zinc-finger</keyword>
<dbReference type="SUPFAM" id="SSF57667">
    <property type="entry name" value="beta-beta-alpha zinc fingers"/>
    <property type="match status" value="2"/>
</dbReference>
<reference evidence="7 8" key="1">
    <citation type="journal article" date="2024" name="bioRxiv">
        <title>A reference genome for Trichogramma kaykai: A tiny desert-dwelling parasitoid wasp with competing sex-ratio distorters.</title>
        <authorList>
            <person name="Culotta J."/>
            <person name="Lindsey A.R."/>
        </authorList>
    </citation>
    <scope>NUCLEOTIDE SEQUENCE [LARGE SCALE GENOMIC DNA]</scope>
    <source>
        <strain evidence="7 8">KSX58</strain>
    </source>
</reference>
<evidence type="ECO:0000313" key="7">
    <source>
        <dbReference type="EMBL" id="KAL3405386.1"/>
    </source>
</evidence>
<dbReference type="PANTHER" id="PTHR23226">
    <property type="entry name" value="ZINC FINGER AND SCAN DOMAIN-CONTAINING"/>
    <property type="match status" value="1"/>
</dbReference>
<feature type="domain" description="C2H2-type" evidence="6">
    <location>
        <begin position="61"/>
        <end position="89"/>
    </location>
</feature>
<organism evidence="7 8">
    <name type="scientific">Trichogramma kaykai</name>
    <dbReference type="NCBI Taxonomy" id="54128"/>
    <lineage>
        <taxon>Eukaryota</taxon>
        <taxon>Metazoa</taxon>
        <taxon>Ecdysozoa</taxon>
        <taxon>Arthropoda</taxon>
        <taxon>Hexapoda</taxon>
        <taxon>Insecta</taxon>
        <taxon>Pterygota</taxon>
        <taxon>Neoptera</taxon>
        <taxon>Endopterygota</taxon>
        <taxon>Hymenoptera</taxon>
        <taxon>Apocrita</taxon>
        <taxon>Proctotrupomorpha</taxon>
        <taxon>Chalcidoidea</taxon>
        <taxon>Trichogrammatidae</taxon>
        <taxon>Trichogramma</taxon>
    </lineage>
</organism>
<keyword evidence="2" id="KW-0677">Repeat</keyword>
<evidence type="ECO:0000256" key="3">
    <source>
        <dbReference type="ARBA" id="ARBA00022771"/>
    </source>
</evidence>
<dbReference type="PROSITE" id="PS00028">
    <property type="entry name" value="ZINC_FINGER_C2H2_1"/>
    <property type="match status" value="3"/>
</dbReference>
<evidence type="ECO:0000256" key="4">
    <source>
        <dbReference type="ARBA" id="ARBA00022833"/>
    </source>
</evidence>
<keyword evidence="4" id="KW-0862">Zinc</keyword>
<dbReference type="AlphaFoldDB" id="A0ABD2XKY1"/>
<evidence type="ECO:0000259" key="6">
    <source>
        <dbReference type="PROSITE" id="PS50157"/>
    </source>
</evidence>
<dbReference type="Proteomes" id="UP001627154">
    <property type="component" value="Unassembled WGS sequence"/>
</dbReference>
<keyword evidence="8" id="KW-1185">Reference proteome</keyword>
<feature type="domain" description="C2H2-type" evidence="6">
    <location>
        <begin position="32"/>
        <end position="60"/>
    </location>
</feature>
<protein>
    <recommendedName>
        <fullName evidence="6">C2H2-type domain-containing protein</fullName>
    </recommendedName>
</protein>
<evidence type="ECO:0000256" key="1">
    <source>
        <dbReference type="ARBA" id="ARBA00022723"/>
    </source>
</evidence>
<dbReference type="EMBL" id="JBJJXI010000021">
    <property type="protein sequence ID" value="KAL3405386.1"/>
    <property type="molecule type" value="Genomic_DNA"/>
</dbReference>
<accession>A0ABD2XKY1</accession>
<dbReference type="Pfam" id="PF00096">
    <property type="entry name" value="zf-C2H2"/>
    <property type="match status" value="3"/>
</dbReference>
<evidence type="ECO:0000256" key="2">
    <source>
        <dbReference type="ARBA" id="ARBA00022737"/>
    </source>
</evidence>
<keyword evidence="1" id="KW-0479">Metal-binding</keyword>
<proteinExistence type="predicted"/>